<dbReference type="InterPro" id="IPR036047">
    <property type="entry name" value="F-box-like_dom_sf"/>
</dbReference>
<dbReference type="OrthoDB" id="2269034at2759"/>
<dbReference type="KEGG" id="adl:AURDEDRAFT_131633"/>
<feature type="non-terminal residue" evidence="2">
    <location>
        <position position="132"/>
    </location>
</feature>
<proteinExistence type="predicted"/>
<feature type="domain" description="F-box" evidence="1">
    <location>
        <begin position="3"/>
        <end position="50"/>
    </location>
</feature>
<dbReference type="SMART" id="SM00256">
    <property type="entry name" value="FBOX"/>
    <property type="match status" value="1"/>
</dbReference>
<organism evidence="2 3">
    <name type="scientific">Auricularia subglabra (strain TFB-10046 / SS5)</name>
    <name type="common">White-rot fungus</name>
    <name type="synonym">Auricularia delicata (strain TFB10046)</name>
    <dbReference type="NCBI Taxonomy" id="717982"/>
    <lineage>
        <taxon>Eukaryota</taxon>
        <taxon>Fungi</taxon>
        <taxon>Dikarya</taxon>
        <taxon>Basidiomycota</taxon>
        <taxon>Agaricomycotina</taxon>
        <taxon>Agaricomycetes</taxon>
        <taxon>Auriculariales</taxon>
        <taxon>Auriculariaceae</taxon>
        <taxon>Auricularia</taxon>
    </lineage>
</organism>
<accession>J0CTB5</accession>
<gene>
    <name evidence="2" type="ORF">AURDEDRAFT_131633</name>
</gene>
<evidence type="ECO:0000259" key="1">
    <source>
        <dbReference type="PROSITE" id="PS50181"/>
    </source>
</evidence>
<dbReference type="AlphaFoldDB" id="J0CTB5"/>
<dbReference type="SUPFAM" id="SSF81383">
    <property type="entry name" value="F-box domain"/>
    <property type="match status" value="1"/>
</dbReference>
<reference evidence="3" key="1">
    <citation type="journal article" date="2012" name="Science">
        <title>The Paleozoic origin of enzymatic lignin decomposition reconstructed from 31 fungal genomes.</title>
        <authorList>
            <person name="Floudas D."/>
            <person name="Binder M."/>
            <person name="Riley R."/>
            <person name="Barry K."/>
            <person name="Blanchette R.A."/>
            <person name="Henrissat B."/>
            <person name="Martinez A.T."/>
            <person name="Otillar R."/>
            <person name="Spatafora J.W."/>
            <person name="Yadav J.S."/>
            <person name="Aerts A."/>
            <person name="Benoit I."/>
            <person name="Boyd A."/>
            <person name="Carlson A."/>
            <person name="Copeland A."/>
            <person name="Coutinho P.M."/>
            <person name="de Vries R.P."/>
            <person name="Ferreira P."/>
            <person name="Findley K."/>
            <person name="Foster B."/>
            <person name="Gaskell J."/>
            <person name="Glotzer D."/>
            <person name="Gorecki P."/>
            <person name="Heitman J."/>
            <person name="Hesse C."/>
            <person name="Hori C."/>
            <person name="Igarashi K."/>
            <person name="Jurgens J.A."/>
            <person name="Kallen N."/>
            <person name="Kersten P."/>
            <person name="Kohler A."/>
            <person name="Kuees U."/>
            <person name="Kumar T.K.A."/>
            <person name="Kuo A."/>
            <person name="LaButti K."/>
            <person name="Larrondo L.F."/>
            <person name="Lindquist E."/>
            <person name="Ling A."/>
            <person name="Lombard V."/>
            <person name="Lucas S."/>
            <person name="Lundell T."/>
            <person name="Martin R."/>
            <person name="McLaughlin D.J."/>
            <person name="Morgenstern I."/>
            <person name="Morin E."/>
            <person name="Murat C."/>
            <person name="Nagy L.G."/>
            <person name="Nolan M."/>
            <person name="Ohm R.A."/>
            <person name="Patyshakuliyeva A."/>
            <person name="Rokas A."/>
            <person name="Ruiz-Duenas F.J."/>
            <person name="Sabat G."/>
            <person name="Salamov A."/>
            <person name="Samejima M."/>
            <person name="Schmutz J."/>
            <person name="Slot J.C."/>
            <person name="St John F."/>
            <person name="Stenlid J."/>
            <person name="Sun H."/>
            <person name="Sun S."/>
            <person name="Syed K."/>
            <person name="Tsang A."/>
            <person name="Wiebenga A."/>
            <person name="Young D."/>
            <person name="Pisabarro A."/>
            <person name="Eastwood D.C."/>
            <person name="Martin F."/>
            <person name="Cullen D."/>
            <person name="Grigoriev I.V."/>
            <person name="Hibbett D.S."/>
        </authorList>
    </citation>
    <scope>NUCLEOTIDE SEQUENCE [LARGE SCALE GENOMIC DNA]</scope>
    <source>
        <strain evidence="3">TFB10046</strain>
    </source>
</reference>
<dbReference type="InterPro" id="IPR001810">
    <property type="entry name" value="F-box_dom"/>
</dbReference>
<dbReference type="Pfam" id="PF12937">
    <property type="entry name" value="F-box-like"/>
    <property type="match status" value="1"/>
</dbReference>
<name>J0CTB5_AURST</name>
<dbReference type="PROSITE" id="PS50181">
    <property type="entry name" value="FBOX"/>
    <property type="match status" value="1"/>
</dbReference>
<evidence type="ECO:0000313" key="2">
    <source>
        <dbReference type="EMBL" id="EJD33536.1"/>
    </source>
</evidence>
<dbReference type="EMBL" id="JH688183">
    <property type="protein sequence ID" value="EJD33536.1"/>
    <property type="molecule type" value="Genomic_DNA"/>
</dbReference>
<dbReference type="Gene3D" id="1.20.1280.50">
    <property type="match status" value="1"/>
</dbReference>
<sequence>MLRDALGLVPPELWCQIWAFLPMEDIVAASQTCKAWRSAALGCPTLWREVDYITSLHAEYCDCTTCGVDEFSNLPLVREVLPRSAILPLAVNVFVLRDHSNTDDQEQFAELLRPQLHRLRKLLVRTLDYDVA</sequence>
<keyword evidence="3" id="KW-1185">Reference proteome</keyword>
<dbReference type="Proteomes" id="UP000006514">
    <property type="component" value="Unassembled WGS sequence"/>
</dbReference>
<protein>
    <recommendedName>
        <fullName evidence="1">F-box domain-containing protein</fullName>
    </recommendedName>
</protein>
<dbReference type="InParanoid" id="J0CTB5"/>
<evidence type="ECO:0000313" key="3">
    <source>
        <dbReference type="Proteomes" id="UP000006514"/>
    </source>
</evidence>